<proteinExistence type="predicted"/>
<keyword evidence="2" id="KW-1185">Reference proteome</keyword>
<gene>
    <name evidence="1" type="ORF">CCMSSC00406_0007196</name>
</gene>
<dbReference type="Proteomes" id="UP000824881">
    <property type="component" value="Unassembled WGS sequence"/>
</dbReference>
<name>A0ACB7ITH2_PLECO</name>
<evidence type="ECO:0000313" key="1">
    <source>
        <dbReference type="EMBL" id="KAG9221557.1"/>
    </source>
</evidence>
<protein>
    <submittedName>
        <fullName evidence="1">Uncharacterized protein</fullName>
    </submittedName>
</protein>
<dbReference type="EMBL" id="WQMT02000006">
    <property type="protein sequence ID" value="KAG9221557.1"/>
    <property type="molecule type" value="Genomic_DNA"/>
</dbReference>
<sequence>METSELLALRMRQLEKREEDLAAATEALRRARCTSREQFMRRYHHRIQKKVYEPGELVLMRNSEIEESLAKMKTVDRYLGPYQVVKRTRMGNYVLQELDGALLRNTIAAFRVIGYISRDDPEIPQTPPMTFEPESESESEPEPDTETETETSP</sequence>
<evidence type="ECO:0000313" key="2">
    <source>
        <dbReference type="Proteomes" id="UP000824881"/>
    </source>
</evidence>
<organism evidence="1 2">
    <name type="scientific">Pleurotus cornucopiae</name>
    <name type="common">Cornucopia mushroom</name>
    <dbReference type="NCBI Taxonomy" id="5321"/>
    <lineage>
        <taxon>Eukaryota</taxon>
        <taxon>Fungi</taxon>
        <taxon>Dikarya</taxon>
        <taxon>Basidiomycota</taxon>
        <taxon>Agaricomycotina</taxon>
        <taxon>Agaricomycetes</taxon>
        <taxon>Agaricomycetidae</taxon>
        <taxon>Agaricales</taxon>
        <taxon>Pleurotineae</taxon>
        <taxon>Pleurotaceae</taxon>
        <taxon>Pleurotus</taxon>
    </lineage>
</organism>
<accession>A0ACB7ITH2</accession>
<comment type="caution">
    <text evidence="1">The sequence shown here is derived from an EMBL/GenBank/DDBJ whole genome shotgun (WGS) entry which is preliminary data.</text>
</comment>
<reference evidence="1 2" key="1">
    <citation type="journal article" date="2021" name="Appl. Environ. Microbiol.">
        <title>Genetic linkage and physical mapping for an oyster mushroom Pleurotus cornucopiae and QTL analysis for the trait cap color.</title>
        <authorList>
            <person name="Zhang Y."/>
            <person name="Gao W."/>
            <person name="Sonnenberg A."/>
            <person name="Chen Q."/>
            <person name="Zhang J."/>
            <person name="Huang C."/>
        </authorList>
    </citation>
    <scope>NUCLEOTIDE SEQUENCE [LARGE SCALE GENOMIC DNA]</scope>
    <source>
        <strain evidence="1">CCMSSC00406</strain>
    </source>
</reference>